<evidence type="ECO:0000313" key="4">
    <source>
        <dbReference type="EMBL" id="EGC30931.1"/>
    </source>
</evidence>
<keyword evidence="5" id="KW-1185">Reference proteome</keyword>
<feature type="compositionally biased region" description="Polar residues" evidence="2">
    <location>
        <begin position="168"/>
        <end position="177"/>
    </location>
</feature>
<evidence type="ECO:0000256" key="2">
    <source>
        <dbReference type="SAM" id="MobiDB-lite"/>
    </source>
</evidence>
<feature type="coiled-coil region" evidence="1">
    <location>
        <begin position="17"/>
        <end position="52"/>
    </location>
</feature>
<evidence type="ECO:0000313" key="5">
    <source>
        <dbReference type="Proteomes" id="UP000001064"/>
    </source>
</evidence>
<feature type="region of interest" description="Disordered" evidence="2">
    <location>
        <begin position="167"/>
        <end position="219"/>
    </location>
</feature>
<dbReference type="KEGG" id="dpp:DICPUDRAFT_83148"/>
<name>F0ZYP0_DICPU</name>
<dbReference type="InParanoid" id="F0ZYP0"/>
<protein>
    <submittedName>
        <fullName evidence="4">Uncharacterized protein</fullName>
    </submittedName>
</protein>
<gene>
    <name evidence="4" type="ORF">DICPUDRAFT_83148</name>
</gene>
<dbReference type="Proteomes" id="UP000001064">
    <property type="component" value="Unassembled WGS sequence"/>
</dbReference>
<sequence length="333" mass="37602">MDYTFITFLQIFSIFCLIALLVECKKIKNQLQQQLQQQVQQQLQQKLQQQLKQKQPVQQQNINNIEASSTNIVSLENPESSSSPFSSSSSSSPSPSSSPELKTNYSSEQDEIKSVPEESDKSLTLIGEEFKESEYTYGQSHTHIHYHLHVHLHGHIHIHVQENDFSEEQYSSFSNDSTEPEDKNFSDIEGSRDFSSYKDNSYSSDNEQESSSFSDIEGYSDSSANIGNIGNIGNFSMKKRSEGSTDLDDFEFETTQLFNENGECKAVMANGLQDPCCKEFISEDENSPSVLSEEKAENSEDILKLVDVVEVPKSSFIEDLETLIEDFVKLNLG</sequence>
<dbReference type="EMBL" id="GL871289">
    <property type="protein sequence ID" value="EGC30931.1"/>
    <property type="molecule type" value="Genomic_DNA"/>
</dbReference>
<dbReference type="AlphaFoldDB" id="F0ZYP0"/>
<dbReference type="GeneID" id="10508410"/>
<feature type="compositionally biased region" description="Low complexity" evidence="2">
    <location>
        <begin position="197"/>
        <end position="215"/>
    </location>
</feature>
<accession>F0ZYP0</accession>
<feature type="compositionally biased region" description="Low complexity" evidence="2">
    <location>
        <begin position="80"/>
        <end position="99"/>
    </location>
</feature>
<dbReference type="RefSeq" id="XP_003292534.1">
    <property type="nucleotide sequence ID" value="XM_003292486.1"/>
</dbReference>
<keyword evidence="3" id="KW-0732">Signal</keyword>
<feature type="chain" id="PRO_5003265485" evidence="3">
    <location>
        <begin position="25"/>
        <end position="333"/>
    </location>
</feature>
<feature type="compositionally biased region" description="Basic and acidic residues" evidence="2">
    <location>
        <begin position="110"/>
        <end position="120"/>
    </location>
</feature>
<dbReference type="VEuPathDB" id="AmoebaDB:DICPUDRAFT_83148"/>
<evidence type="ECO:0000256" key="3">
    <source>
        <dbReference type="SAM" id="SignalP"/>
    </source>
</evidence>
<organism evidence="4 5">
    <name type="scientific">Dictyostelium purpureum</name>
    <name type="common">Slime mold</name>
    <dbReference type="NCBI Taxonomy" id="5786"/>
    <lineage>
        <taxon>Eukaryota</taxon>
        <taxon>Amoebozoa</taxon>
        <taxon>Evosea</taxon>
        <taxon>Eumycetozoa</taxon>
        <taxon>Dictyostelia</taxon>
        <taxon>Dictyosteliales</taxon>
        <taxon>Dictyosteliaceae</taxon>
        <taxon>Dictyostelium</taxon>
    </lineage>
</organism>
<keyword evidence="1" id="KW-0175">Coiled coil</keyword>
<proteinExistence type="predicted"/>
<feature type="region of interest" description="Disordered" evidence="2">
    <location>
        <begin position="73"/>
        <end position="120"/>
    </location>
</feature>
<feature type="signal peptide" evidence="3">
    <location>
        <begin position="1"/>
        <end position="24"/>
    </location>
</feature>
<feature type="compositionally biased region" description="Basic and acidic residues" evidence="2">
    <location>
        <begin position="180"/>
        <end position="196"/>
    </location>
</feature>
<evidence type="ECO:0000256" key="1">
    <source>
        <dbReference type="SAM" id="Coils"/>
    </source>
</evidence>
<reference evidence="5" key="1">
    <citation type="journal article" date="2011" name="Genome Biol.">
        <title>Comparative genomics of the social amoebae Dictyostelium discoideum and Dictyostelium purpureum.</title>
        <authorList>
            <consortium name="US DOE Joint Genome Institute (JGI-PGF)"/>
            <person name="Sucgang R."/>
            <person name="Kuo A."/>
            <person name="Tian X."/>
            <person name="Salerno W."/>
            <person name="Parikh A."/>
            <person name="Feasley C.L."/>
            <person name="Dalin E."/>
            <person name="Tu H."/>
            <person name="Huang E."/>
            <person name="Barry K."/>
            <person name="Lindquist E."/>
            <person name="Shapiro H."/>
            <person name="Bruce D."/>
            <person name="Schmutz J."/>
            <person name="Salamov A."/>
            <person name="Fey P."/>
            <person name="Gaudet P."/>
            <person name="Anjard C."/>
            <person name="Babu M.M."/>
            <person name="Basu S."/>
            <person name="Bushmanova Y."/>
            <person name="van der Wel H."/>
            <person name="Katoh-Kurasawa M."/>
            <person name="Dinh C."/>
            <person name="Coutinho P.M."/>
            <person name="Saito T."/>
            <person name="Elias M."/>
            <person name="Schaap P."/>
            <person name="Kay R.R."/>
            <person name="Henrissat B."/>
            <person name="Eichinger L."/>
            <person name="Rivero F."/>
            <person name="Putnam N.H."/>
            <person name="West C.M."/>
            <person name="Loomis W.F."/>
            <person name="Chisholm R.L."/>
            <person name="Shaulsky G."/>
            <person name="Strassmann J.E."/>
            <person name="Queller D.C."/>
            <person name="Kuspa A."/>
            <person name="Grigoriev I.V."/>
        </authorList>
    </citation>
    <scope>NUCLEOTIDE SEQUENCE [LARGE SCALE GENOMIC DNA]</scope>
    <source>
        <strain evidence="5">QSDP1</strain>
    </source>
</reference>